<dbReference type="Proteomes" id="UP000326509">
    <property type="component" value="Unassembled WGS sequence"/>
</dbReference>
<gene>
    <name evidence="2" type="ORF">ULMA_05020</name>
</gene>
<reference evidence="2 3" key="1">
    <citation type="submission" date="2019-08" db="EMBL/GenBank/DDBJ databases">
        <title>Draft genome sequence of Ulvibacter marinus type strain NBRC 109484.</title>
        <authorList>
            <person name="Kawano K."/>
            <person name="Ushijima N."/>
            <person name="Kihara M."/>
            <person name="Itoh H."/>
        </authorList>
    </citation>
    <scope>NUCLEOTIDE SEQUENCE [LARGE SCALE GENOMIC DNA]</scope>
    <source>
        <strain evidence="2 3">NBRC 109484</strain>
    </source>
</reference>
<feature type="transmembrane region" description="Helical" evidence="1">
    <location>
        <begin position="29"/>
        <end position="51"/>
    </location>
</feature>
<organism evidence="2 3">
    <name type="scientific">Patiriisocius marinus</name>
    <dbReference type="NCBI Taxonomy" id="1397112"/>
    <lineage>
        <taxon>Bacteria</taxon>
        <taxon>Pseudomonadati</taxon>
        <taxon>Bacteroidota</taxon>
        <taxon>Flavobacteriia</taxon>
        <taxon>Flavobacteriales</taxon>
        <taxon>Flavobacteriaceae</taxon>
        <taxon>Patiriisocius</taxon>
    </lineage>
</organism>
<evidence type="ECO:0000313" key="3">
    <source>
        <dbReference type="Proteomes" id="UP000326509"/>
    </source>
</evidence>
<keyword evidence="3" id="KW-1185">Reference proteome</keyword>
<comment type="caution">
    <text evidence="2">The sequence shown here is derived from an EMBL/GenBank/DDBJ whole genome shotgun (WGS) entry which is preliminary data.</text>
</comment>
<keyword evidence="1" id="KW-0812">Transmembrane</keyword>
<dbReference type="OrthoDB" id="1145018at2"/>
<protein>
    <submittedName>
        <fullName evidence="2">Uncharacterized protein</fullName>
    </submittedName>
</protein>
<keyword evidence="1" id="KW-0472">Membrane</keyword>
<sequence length="81" mass="9595">MRIILIILFIAAVGLAVFGFYTQSTNEAQGHLFIGLGVATLFFLWMPTFVYHRWKNKKVEDYMLNKENIYKMRNYTNNKKL</sequence>
<dbReference type="AlphaFoldDB" id="A0A5J4IUJ0"/>
<accession>A0A5J4IUJ0</accession>
<dbReference type="EMBL" id="BKCG01000001">
    <property type="protein sequence ID" value="GER58394.1"/>
    <property type="molecule type" value="Genomic_DNA"/>
</dbReference>
<keyword evidence="1" id="KW-1133">Transmembrane helix</keyword>
<dbReference type="RefSeq" id="WP_151672474.1">
    <property type="nucleotide sequence ID" value="NZ_BKCG01000001.1"/>
</dbReference>
<proteinExistence type="predicted"/>
<name>A0A5J4IUJ0_9FLAO</name>
<evidence type="ECO:0000313" key="2">
    <source>
        <dbReference type="EMBL" id="GER58394.1"/>
    </source>
</evidence>
<evidence type="ECO:0000256" key="1">
    <source>
        <dbReference type="SAM" id="Phobius"/>
    </source>
</evidence>